<sequence>MYEATAAVKLAVEAMASYKPVS</sequence>
<gene>
    <name evidence="1" type="ORF">METZ01_LOCUS291776</name>
</gene>
<name>A0A382LV39_9ZZZZ</name>
<evidence type="ECO:0000313" key="1">
    <source>
        <dbReference type="EMBL" id="SVC38922.1"/>
    </source>
</evidence>
<dbReference type="EMBL" id="UINC01088573">
    <property type="protein sequence ID" value="SVC38922.1"/>
    <property type="molecule type" value="Genomic_DNA"/>
</dbReference>
<proteinExistence type="predicted"/>
<organism evidence="1">
    <name type="scientific">marine metagenome</name>
    <dbReference type="NCBI Taxonomy" id="408172"/>
    <lineage>
        <taxon>unclassified sequences</taxon>
        <taxon>metagenomes</taxon>
        <taxon>ecological metagenomes</taxon>
    </lineage>
</organism>
<reference evidence="1" key="1">
    <citation type="submission" date="2018-05" db="EMBL/GenBank/DDBJ databases">
        <authorList>
            <person name="Lanie J.A."/>
            <person name="Ng W.-L."/>
            <person name="Kazmierczak K.M."/>
            <person name="Andrzejewski T.M."/>
            <person name="Davidsen T.M."/>
            <person name="Wayne K.J."/>
            <person name="Tettelin H."/>
            <person name="Glass J.I."/>
            <person name="Rusch D."/>
            <person name="Podicherti R."/>
            <person name="Tsui H.-C.T."/>
            <person name="Winkler M.E."/>
        </authorList>
    </citation>
    <scope>NUCLEOTIDE SEQUENCE</scope>
</reference>
<dbReference type="AlphaFoldDB" id="A0A382LV39"/>
<protein>
    <submittedName>
        <fullName evidence="1">Uncharacterized protein</fullName>
    </submittedName>
</protein>
<accession>A0A382LV39</accession>